<comment type="caution">
    <text evidence="1">The sequence shown here is derived from an EMBL/GenBank/DDBJ whole genome shotgun (WGS) entry which is preliminary data.</text>
</comment>
<keyword evidence="2" id="KW-1185">Reference proteome</keyword>
<evidence type="ECO:0008006" key="3">
    <source>
        <dbReference type="Google" id="ProtNLM"/>
    </source>
</evidence>
<name>A0A166X5U1_9GAMM</name>
<dbReference type="EMBL" id="AUYB01000098">
    <property type="protein sequence ID" value="KZN39702.1"/>
    <property type="molecule type" value="Genomic_DNA"/>
</dbReference>
<dbReference type="AlphaFoldDB" id="A0A166X5U1"/>
<dbReference type="InterPro" id="IPR021431">
    <property type="entry name" value="DUF3080"/>
</dbReference>
<protein>
    <recommendedName>
        <fullName evidence="3">DUF3080 domain-containing protein</fullName>
    </recommendedName>
</protein>
<dbReference type="PROSITE" id="PS51257">
    <property type="entry name" value="PROKAR_LIPOPROTEIN"/>
    <property type="match status" value="1"/>
</dbReference>
<evidence type="ECO:0000313" key="1">
    <source>
        <dbReference type="EMBL" id="KZN39702.1"/>
    </source>
</evidence>
<sequence>MKCKLLVALSIFSLGCTPAPSDLNKEYSQRLANVLETDAPDITKPTFNKLPISPLPASKYKISVIDLAKLGHCRVATHIASHNNQLGKLAKPSEVFKYNVNFVRYAQECIKHKDTDSDVREILTKAHAQKKADLPATLAHVFTNEKELTQFLSLTFNEITYDTSNTEIKAQEALSTLSKLTNSLNSPHLIEEQSLTTALEKLNNNHYVQSLLTSTKKQIAWNRSSTKWLNQFSLENTVCPEGKNKNKAKVLNNVFQKYYIQDVQAYQSKLTQRLHSIEPYFKTFSQTFGSDTYPNPISPLLKELKQSAKQHVFWWQRFYKVCKVKPL</sequence>
<organism evidence="1 2">
    <name type="scientific">Pseudoalteromonas luteoviolacea DSM 6061</name>
    <dbReference type="NCBI Taxonomy" id="1365250"/>
    <lineage>
        <taxon>Bacteria</taxon>
        <taxon>Pseudomonadati</taxon>
        <taxon>Pseudomonadota</taxon>
        <taxon>Gammaproteobacteria</taxon>
        <taxon>Alteromonadales</taxon>
        <taxon>Pseudoalteromonadaceae</taxon>
        <taxon>Pseudoalteromonas</taxon>
    </lineage>
</organism>
<reference evidence="1 2" key="1">
    <citation type="submission" date="2013-07" db="EMBL/GenBank/DDBJ databases">
        <title>Comparative Genomic and Metabolomic Analysis of Twelve Strains of Pseudoalteromonas luteoviolacea.</title>
        <authorList>
            <person name="Vynne N.G."/>
            <person name="Mansson M."/>
            <person name="Gram L."/>
        </authorList>
    </citation>
    <scope>NUCLEOTIDE SEQUENCE [LARGE SCALE GENOMIC DNA]</scope>
    <source>
        <strain evidence="1 2">DSM 6061</strain>
    </source>
</reference>
<dbReference type="Pfam" id="PF11279">
    <property type="entry name" value="DUF3080"/>
    <property type="match status" value="1"/>
</dbReference>
<gene>
    <name evidence="1" type="ORF">N475_13160</name>
</gene>
<dbReference type="Proteomes" id="UP000076643">
    <property type="component" value="Unassembled WGS sequence"/>
</dbReference>
<dbReference type="RefSeq" id="WP_063357178.1">
    <property type="nucleotide sequence ID" value="NZ_AQHB01000022.1"/>
</dbReference>
<accession>A0A166X5U1</accession>
<evidence type="ECO:0000313" key="2">
    <source>
        <dbReference type="Proteomes" id="UP000076643"/>
    </source>
</evidence>
<dbReference type="PATRIC" id="fig|1365250.3.peg.1857"/>
<proteinExistence type="predicted"/>